<comment type="caution">
    <text evidence="1">The sequence shown here is derived from an EMBL/GenBank/DDBJ whole genome shotgun (WGS) entry which is preliminary data.</text>
</comment>
<dbReference type="Proteomes" id="UP001186452">
    <property type="component" value="Unassembled WGS sequence"/>
</dbReference>
<dbReference type="RefSeq" id="WP_317521724.1">
    <property type="nucleotide sequence ID" value="NZ_JAWJZI010000003.1"/>
</dbReference>
<accession>A0ABU3ZG84</accession>
<gene>
    <name evidence="1" type="ORF">R2X38_08080</name>
</gene>
<protein>
    <submittedName>
        <fullName evidence="1">Uncharacterized protein</fullName>
    </submittedName>
</protein>
<evidence type="ECO:0000313" key="1">
    <source>
        <dbReference type="EMBL" id="MDV5168954.1"/>
    </source>
</evidence>
<proteinExistence type="predicted"/>
<sequence length="78" mass="8640">MEKYPFAWVIGKAAIVDLVALNQQSVYKCFQLNGLNINATHCDIDLIDCALSFMPVACFYAKGIIIGVIWFDRLIVGG</sequence>
<keyword evidence="2" id="KW-1185">Reference proteome</keyword>
<name>A0ABU3ZG84_9GAMM</name>
<organism evidence="1 2">
    <name type="scientific">Photobacterium rosenbergii</name>
    <dbReference type="NCBI Taxonomy" id="294936"/>
    <lineage>
        <taxon>Bacteria</taxon>
        <taxon>Pseudomonadati</taxon>
        <taxon>Pseudomonadota</taxon>
        <taxon>Gammaproteobacteria</taxon>
        <taxon>Vibrionales</taxon>
        <taxon>Vibrionaceae</taxon>
        <taxon>Photobacterium</taxon>
    </lineage>
</organism>
<dbReference type="EMBL" id="JAWJZI010000003">
    <property type="protein sequence ID" value="MDV5168954.1"/>
    <property type="molecule type" value="Genomic_DNA"/>
</dbReference>
<reference evidence="1 2" key="1">
    <citation type="submission" date="2023-10" db="EMBL/GenBank/DDBJ databases">
        <title>Marine bacteria isolated from horseshoe crab.</title>
        <authorList>
            <person name="Cheng T.H."/>
        </authorList>
    </citation>
    <scope>NUCLEOTIDE SEQUENCE [LARGE SCALE GENOMIC DNA]</scope>
    <source>
        <strain evidence="1 2">HSC6</strain>
    </source>
</reference>
<evidence type="ECO:0000313" key="2">
    <source>
        <dbReference type="Proteomes" id="UP001186452"/>
    </source>
</evidence>